<dbReference type="Gene3D" id="3.20.20.80">
    <property type="entry name" value="Glycosidases"/>
    <property type="match status" value="1"/>
</dbReference>
<dbReference type="InterPro" id="IPR000933">
    <property type="entry name" value="Glyco_hydro_29"/>
</dbReference>
<dbReference type="GO" id="GO:0004560">
    <property type="term" value="F:alpha-L-fucosidase activity"/>
    <property type="evidence" value="ECO:0007669"/>
    <property type="project" value="UniProtKB-EC"/>
</dbReference>
<evidence type="ECO:0000256" key="6">
    <source>
        <dbReference type="ARBA" id="ARBA00023295"/>
    </source>
</evidence>
<comment type="caution">
    <text evidence="8">The sequence shown here is derived from an EMBL/GenBank/DDBJ whole genome shotgun (WGS) entry which is preliminary data.</text>
</comment>
<evidence type="ECO:0000256" key="4">
    <source>
        <dbReference type="ARBA" id="ARBA00022729"/>
    </source>
</evidence>
<dbReference type="GO" id="GO:0006004">
    <property type="term" value="P:fucose metabolic process"/>
    <property type="evidence" value="ECO:0007669"/>
    <property type="project" value="InterPro"/>
</dbReference>
<dbReference type="OrthoDB" id="6039950at2759"/>
<dbReference type="PRINTS" id="PR00741">
    <property type="entry name" value="GLHYDRLASE29"/>
</dbReference>
<dbReference type="EC" id="3.2.1.51" evidence="3"/>
<name>A0A0T6BGU1_9SCAR</name>
<keyword evidence="6" id="KW-0326">Glycosidase</keyword>
<dbReference type="GO" id="GO:0016139">
    <property type="term" value="P:glycoside catabolic process"/>
    <property type="evidence" value="ECO:0007669"/>
    <property type="project" value="TreeGrafter"/>
</dbReference>
<reference evidence="8 9" key="1">
    <citation type="submission" date="2015-09" db="EMBL/GenBank/DDBJ databases">
        <title>Draft genome of the scarab beetle Oryctes borbonicus.</title>
        <authorList>
            <person name="Meyer J.M."/>
            <person name="Markov G.V."/>
            <person name="Baskaran P."/>
            <person name="Herrmann M."/>
            <person name="Sommer R.J."/>
            <person name="Roedelsperger C."/>
        </authorList>
    </citation>
    <scope>NUCLEOTIDE SEQUENCE [LARGE SCALE GENOMIC DNA]</scope>
    <source>
        <strain evidence="8">OB123</strain>
        <tissue evidence="8">Whole animal</tissue>
    </source>
</reference>
<comment type="similarity">
    <text evidence="2">Belongs to the glycosyl hydrolase 29 family.</text>
</comment>
<dbReference type="SMART" id="SM00812">
    <property type="entry name" value="Alpha_L_fucos"/>
    <property type="match status" value="1"/>
</dbReference>
<evidence type="ECO:0000256" key="1">
    <source>
        <dbReference type="ARBA" id="ARBA00004071"/>
    </source>
</evidence>
<accession>A0A0T6BGU1</accession>
<organism evidence="8 9">
    <name type="scientific">Oryctes borbonicus</name>
    <dbReference type="NCBI Taxonomy" id="1629725"/>
    <lineage>
        <taxon>Eukaryota</taxon>
        <taxon>Metazoa</taxon>
        <taxon>Ecdysozoa</taxon>
        <taxon>Arthropoda</taxon>
        <taxon>Hexapoda</taxon>
        <taxon>Insecta</taxon>
        <taxon>Pterygota</taxon>
        <taxon>Neoptera</taxon>
        <taxon>Endopterygota</taxon>
        <taxon>Coleoptera</taxon>
        <taxon>Polyphaga</taxon>
        <taxon>Scarabaeiformia</taxon>
        <taxon>Scarabaeidae</taxon>
        <taxon>Dynastinae</taxon>
        <taxon>Oryctes</taxon>
    </lineage>
</organism>
<evidence type="ECO:0000313" key="9">
    <source>
        <dbReference type="Proteomes" id="UP000051574"/>
    </source>
</evidence>
<dbReference type="Pfam" id="PF01120">
    <property type="entry name" value="Alpha_L_fucos"/>
    <property type="match status" value="1"/>
</dbReference>
<comment type="function">
    <text evidence="1">Alpha-L-fucosidase is responsible for hydrolyzing the alpha-1,6-linked fucose joined to the reducing-end N-acetylglucosamine of the carbohydrate moieties of glycoproteins.</text>
</comment>
<feature type="domain" description="Glycoside hydrolase family 29 N-terminal" evidence="7">
    <location>
        <begin position="2"/>
        <end position="197"/>
    </location>
</feature>
<dbReference type="AlphaFoldDB" id="A0A0T6BGU1"/>
<keyword evidence="5" id="KW-0378">Hydrolase</keyword>
<sequence length="230" mass="26579">SVRAAGLRMGYYYSLLEWYNPLYVRDKTANFTTTLFSDYKAQPELRELVERYKPDIVWADGEWEANDTYWKSREFLAWLYNDSPVREGVVTNDRWGSNLKCVHGGFHTCKDRYNPGVLQPHKWENAMTIDELSWGYRENGRLEEYKSTYDLIVTLVQTVSCGGNILINVGPTKEGMIIPIFQERLLDLGKWLDINGEAIYGSVPWKAQNDSIGTTWYTAKKGTVYAICLN</sequence>
<protein>
    <recommendedName>
        <fullName evidence="3">alpha-L-fucosidase</fullName>
        <ecNumber evidence="3">3.2.1.51</ecNumber>
    </recommendedName>
</protein>
<dbReference type="FunFam" id="3.20.20.80:FF:000293">
    <property type="entry name" value="Alpha-L-fucosidase"/>
    <property type="match status" value="1"/>
</dbReference>
<dbReference type="InterPro" id="IPR016286">
    <property type="entry name" value="FUC_metazoa-typ"/>
</dbReference>
<dbReference type="PANTHER" id="PTHR10030">
    <property type="entry name" value="ALPHA-L-FUCOSIDASE"/>
    <property type="match status" value="1"/>
</dbReference>
<keyword evidence="9" id="KW-1185">Reference proteome</keyword>
<dbReference type="InterPro" id="IPR017853">
    <property type="entry name" value="GH"/>
</dbReference>
<gene>
    <name evidence="8" type="ORF">AMK59_2556</name>
</gene>
<evidence type="ECO:0000256" key="3">
    <source>
        <dbReference type="ARBA" id="ARBA00012662"/>
    </source>
</evidence>
<dbReference type="PANTHER" id="PTHR10030:SF37">
    <property type="entry name" value="ALPHA-L-FUCOSIDASE-RELATED"/>
    <property type="match status" value="1"/>
</dbReference>
<dbReference type="Proteomes" id="UP000051574">
    <property type="component" value="Unassembled WGS sequence"/>
</dbReference>
<dbReference type="InterPro" id="IPR057739">
    <property type="entry name" value="Glyco_hydro_29_N"/>
</dbReference>
<feature type="non-terminal residue" evidence="8">
    <location>
        <position position="1"/>
    </location>
</feature>
<dbReference type="EMBL" id="LJIG01000408">
    <property type="protein sequence ID" value="KRT86532.1"/>
    <property type="molecule type" value="Genomic_DNA"/>
</dbReference>
<dbReference type="SUPFAM" id="SSF51445">
    <property type="entry name" value="(Trans)glycosidases"/>
    <property type="match status" value="1"/>
</dbReference>
<proteinExistence type="inferred from homology"/>
<dbReference type="GO" id="GO:0005764">
    <property type="term" value="C:lysosome"/>
    <property type="evidence" value="ECO:0007669"/>
    <property type="project" value="TreeGrafter"/>
</dbReference>
<evidence type="ECO:0000259" key="7">
    <source>
        <dbReference type="Pfam" id="PF01120"/>
    </source>
</evidence>
<evidence type="ECO:0000256" key="5">
    <source>
        <dbReference type="ARBA" id="ARBA00022801"/>
    </source>
</evidence>
<keyword evidence="4" id="KW-0732">Signal</keyword>
<evidence type="ECO:0000313" key="8">
    <source>
        <dbReference type="EMBL" id="KRT86532.1"/>
    </source>
</evidence>
<evidence type="ECO:0000256" key="2">
    <source>
        <dbReference type="ARBA" id="ARBA00007951"/>
    </source>
</evidence>